<dbReference type="PRINTS" id="PR00413">
    <property type="entry name" value="HADHALOGNASE"/>
</dbReference>
<comment type="catalytic activity">
    <reaction evidence="1">
        <text>2-phosphoglycolate + H2O = glycolate + phosphate</text>
        <dbReference type="Rhea" id="RHEA:14369"/>
        <dbReference type="ChEBI" id="CHEBI:15377"/>
        <dbReference type="ChEBI" id="CHEBI:29805"/>
        <dbReference type="ChEBI" id="CHEBI:43474"/>
        <dbReference type="ChEBI" id="CHEBI:58033"/>
        <dbReference type="EC" id="3.1.3.18"/>
    </reaction>
</comment>
<evidence type="ECO:0000313" key="5">
    <source>
        <dbReference type="EMBL" id="SEA13304.1"/>
    </source>
</evidence>
<accession>A0A1H3YQL7</accession>
<dbReference type="EC" id="3.1.3.18" evidence="4"/>
<comment type="pathway">
    <text evidence="2">Organic acid metabolism; glycolate biosynthesis; glycolate from 2-phosphoglycolate: step 1/1.</text>
</comment>
<dbReference type="SUPFAM" id="SSF56784">
    <property type="entry name" value="HAD-like"/>
    <property type="match status" value="1"/>
</dbReference>
<dbReference type="InterPro" id="IPR023198">
    <property type="entry name" value="PGP-like_dom2"/>
</dbReference>
<dbReference type="SFLD" id="SFLDG01129">
    <property type="entry name" value="C1.5:_HAD__Beta-PGM__Phosphata"/>
    <property type="match status" value="1"/>
</dbReference>
<dbReference type="GO" id="GO:0005829">
    <property type="term" value="C:cytosol"/>
    <property type="evidence" value="ECO:0007669"/>
    <property type="project" value="TreeGrafter"/>
</dbReference>
<proteinExistence type="inferred from homology"/>
<dbReference type="RefSeq" id="WP_093250513.1">
    <property type="nucleotide sequence ID" value="NZ_FNQM01000003.1"/>
</dbReference>
<dbReference type="PANTHER" id="PTHR43434">
    <property type="entry name" value="PHOSPHOGLYCOLATE PHOSPHATASE"/>
    <property type="match status" value="1"/>
</dbReference>
<evidence type="ECO:0000256" key="2">
    <source>
        <dbReference type="ARBA" id="ARBA00004818"/>
    </source>
</evidence>
<dbReference type="InterPro" id="IPR050155">
    <property type="entry name" value="HAD-like_hydrolase_sf"/>
</dbReference>
<dbReference type="InterPro" id="IPR006439">
    <property type="entry name" value="HAD-SF_hydro_IA"/>
</dbReference>
<evidence type="ECO:0000256" key="1">
    <source>
        <dbReference type="ARBA" id="ARBA00000830"/>
    </source>
</evidence>
<dbReference type="Gene3D" id="1.10.150.240">
    <property type="entry name" value="Putative phosphatase, domain 2"/>
    <property type="match status" value="1"/>
</dbReference>
<dbReference type="EMBL" id="FNQM01000003">
    <property type="protein sequence ID" value="SEA13304.1"/>
    <property type="molecule type" value="Genomic_DNA"/>
</dbReference>
<comment type="similarity">
    <text evidence="3">Belongs to the HAD-like hydrolase superfamily. CbbY/CbbZ/Gph/YieH family.</text>
</comment>
<dbReference type="PANTHER" id="PTHR43434:SF1">
    <property type="entry name" value="PHOSPHOGLYCOLATE PHOSPHATASE"/>
    <property type="match status" value="1"/>
</dbReference>
<sequence length="214" mass="21342">MKAIVFDLDGTLIDSAGDIQGAANAMLGGLGLPTISRAETVALVGRGADSFVRGALEKAGAAAELYPRARAEFGAAYLAQGASNATLFPGALDALAALKAAGARLGLCTNKPQDVTHEVLAGMGLAPFFEAVVGAYAGHPLKPDPAPLRACFAALGAGTGLFVGDSETDAATAAAMGAPFGLYTEGYRHGAIEAMGAAFVFDDFAKLPALALAG</sequence>
<dbReference type="InterPro" id="IPR023214">
    <property type="entry name" value="HAD_sf"/>
</dbReference>
<dbReference type="OrthoDB" id="9793014at2"/>
<keyword evidence="6" id="KW-1185">Reference proteome</keyword>
<dbReference type="GO" id="GO:0006281">
    <property type="term" value="P:DNA repair"/>
    <property type="evidence" value="ECO:0007669"/>
    <property type="project" value="TreeGrafter"/>
</dbReference>
<protein>
    <recommendedName>
        <fullName evidence="4">phosphoglycolate phosphatase</fullName>
        <ecNumber evidence="4">3.1.3.18</ecNumber>
    </recommendedName>
</protein>
<dbReference type="NCBIfam" id="TIGR01549">
    <property type="entry name" value="HAD-SF-IA-v1"/>
    <property type="match status" value="1"/>
</dbReference>
<dbReference type="AlphaFoldDB" id="A0A1H3YQL7"/>
<organism evidence="5 6">
    <name type="scientific">Rubrimonas cliftonensis</name>
    <dbReference type="NCBI Taxonomy" id="89524"/>
    <lineage>
        <taxon>Bacteria</taxon>
        <taxon>Pseudomonadati</taxon>
        <taxon>Pseudomonadota</taxon>
        <taxon>Alphaproteobacteria</taxon>
        <taxon>Rhodobacterales</taxon>
        <taxon>Paracoccaceae</taxon>
        <taxon>Rubrimonas</taxon>
    </lineage>
</organism>
<name>A0A1H3YQL7_9RHOB</name>
<dbReference type="Gene3D" id="3.40.50.1000">
    <property type="entry name" value="HAD superfamily/HAD-like"/>
    <property type="match status" value="1"/>
</dbReference>
<dbReference type="STRING" id="89524.SAMN05444370_103185"/>
<dbReference type="Pfam" id="PF00702">
    <property type="entry name" value="Hydrolase"/>
    <property type="match status" value="1"/>
</dbReference>
<dbReference type="SFLD" id="SFLDS00003">
    <property type="entry name" value="Haloacid_Dehalogenase"/>
    <property type="match status" value="1"/>
</dbReference>
<gene>
    <name evidence="5" type="ORF">SAMN05444370_103185</name>
</gene>
<dbReference type="Proteomes" id="UP000198703">
    <property type="component" value="Unassembled WGS sequence"/>
</dbReference>
<evidence type="ECO:0000256" key="3">
    <source>
        <dbReference type="ARBA" id="ARBA00006171"/>
    </source>
</evidence>
<evidence type="ECO:0000256" key="4">
    <source>
        <dbReference type="ARBA" id="ARBA00013078"/>
    </source>
</evidence>
<dbReference type="InterPro" id="IPR036412">
    <property type="entry name" value="HAD-like_sf"/>
</dbReference>
<evidence type="ECO:0000313" key="6">
    <source>
        <dbReference type="Proteomes" id="UP000198703"/>
    </source>
</evidence>
<dbReference type="GO" id="GO:0008967">
    <property type="term" value="F:phosphoglycolate phosphatase activity"/>
    <property type="evidence" value="ECO:0007669"/>
    <property type="project" value="UniProtKB-EC"/>
</dbReference>
<reference evidence="5 6" key="1">
    <citation type="submission" date="2016-10" db="EMBL/GenBank/DDBJ databases">
        <authorList>
            <person name="de Groot N.N."/>
        </authorList>
    </citation>
    <scope>NUCLEOTIDE SEQUENCE [LARGE SCALE GENOMIC DNA]</scope>
    <source>
        <strain evidence="5 6">DSM 15345</strain>
    </source>
</reference>